<dbReference type="PANTHER" id="PTHR30250:SF28">
    <property type="entry name" value="POLYSACCHARIDE BIOSYNTHESIS PROTEIN"/>
    <property type="match status" value="1"/>
</dbReference>
<feature type="transmembrane region" description="Helical" evidence="6">
    <location>
        <begin position="9"/>
        <end position="26"/>
    </location>
</feature>
<dbReference type="AlphaFoldDB" id="A0A554JA80"/>
<evidence type="ECO:0000256" key="1">
    <source>
        <dbReference type="ARBA" id="ARBA00004651"/>
    </source>
</evidence>
<keyword evidence="4 6" id="KW-1133">Transmembrane helix</keyword>
<feature type="transmembrane region" description="Helical" evidence="6">
    <location>
        <begin position="388"/>
        <end position="406"/>
    </location>
</feature>
<feature type="transmembrane region" description="Helical" evidence="6">
    <location>
        <begin position="219"/>
        <end position="238"/>
    </location>
</feature>
<feature type="transmembrane region" description="Helical" evidence="6">
    <location>
        <begin position="250"/>
        <end position="276"/>
    </location>
</feature>
<dbReference type="PANTHER" id="PTHR30250">
    <property type="entry name" value="PST FAMILY PREDICTED COLANIC ACID TRANSPORTER"/>
    <property type="match status" value="1"/>
</dbReference>
<keyword evidence="3 6" id="KW-0812">Transmembrane</keyword>
<feature type="transmembrane region" description="Helical" evidence="6">
    <location>
        <begin position="288"/>
        <end position="312"/>
    </location>
</feature>
<sequence length="426" mass="47680">MNLKLLKNSLIYFVGTLIFSVFNYLFNAQMGQRLGPSEYSIIGSLLSLIVIITMPTNAVSTIIMRYAAHYQAQNQGGKIKAFAIHLTKRMAAVGVLIAIIFALASSWIADFLKLPSTTPVIIISPILAFLFVLPINRGLLQGLQRFFDSVINQNIDPLIKLILGLTLVSLGFGVNGAMVAILIGTVIAYLGSFWPIRQLLKEPSQPIAHLPTEAKEYSWTAFLAFIFATLLLQIDVILVKHFLDAHTAGLYTALSTMAKIVLFVTTPVVSVMFPMISDLRGRDQKHYLILMQSFLLVFAIGLVSCLGFYWFAPTVVNILYKAEFISVAPYLGLFGAAMLLYSLTNLWVNYFLSIGNRFFIVALGLITCLEIGLIWWRHDNFTVIINNLLLTNAMGFILLTGYYLYLKWPQILESWPTKLLPLHREP</sequence>
<evidence type="ECO:0000256" key="3">
    <source>
        <dbReference type="ARBA" id="ARBA00022692"/>
    </source>
</evidence>
<evidence type="ECO:0000313" key="8">
    <source>
        <dbReference type="Proteomes" id="UP000316253"/>
    </source>
</evidence>
<keyword evidence="2" id="KW-1003">Cell membrane</keyword>
<feature type="transmembrane region" description="Helical" evidence="6">
    <location>
        <begin position="324"/>
        <end position="348"/>
    </location>
</feature>
<feature type="transmembrane region" description="Helical" evidence="6">
    <location>
        <begin position="161"/>
        <end position="190"/>
    </location>
</feature>
<dbReference type="EMBL" id="VMFD01000052">
    <property type="protein sequence ID" value="TSC65263.1"/>
    <property type="molecule type" value="Genomic_DNA"/>
</dbReference>
<name>A0A554JA80_9BACT</name>
<feature type="transmembrane region" description="Helical" evidence="6">
    <location>
        <begin position="89"/>
        <end position="108"/>
    </location>
</feature>
<proteinExistence type="predicted"/>
<dbReference type="Pfam" id="PF01943">
    <property type="entry name" value="Polysacc_synt"/>
    <property type="match status" value="1"/>
</dbReference>
<feature type="transmembrane region" description="Helical" evidence="6">
    <location>
        <begin position="354"/>
        <end position="376"/>
    </location>
</feature>
<protein>
    <submittedName>
        <fullName evidence="7">Polysaccharide biosynthesis protein</fullName>
    </submittedName>
</protein>
<evidence type="ECO:0000256" key="4">
    <source>
        <dbReference type="ARBA" id="ARBA00022989"/>
    </source>
</evidence>
<evidence type="ECO:0000256" key="6">
    <source>
        <dbReference type="SAM" id="Phobius"/>
    </source>
</evidence>
<organism evidence="7 8">
    <name type="scientific">Candidatus Berkelbacteria bacterium Gr01-1014_85</name>
    <dbReference type="NCBI Taxonomy" id="2017150"/>
    <lineage>
        <taxon>Bacteria</taxon>
        <taxon>Candidatus Berkelbacteria</taxon>
    </lineage>
</organism>
<evidence type="ECO:0000256" key="5">
    <source>
        <dbReference type="ARBA" id="ARBA00023136"/>
    </source>
</evidence>
<comment type="subcellular location">
    <subcellularLocation>
        <location evidence="1">Cell membrane</location>
        <topology evidence="1">Multi-pass membrane protein</topology>
    </subcellularLocation>
</comment>
<comment type="caution">
    <text evidence="7">The sequence shown here is derived from an EMBL/GenBank/DDBJ whole genome shotgun (WGS) entry which is preliminary data.</text>
</comment>
<keyword evidence="5 6" id="KW-0472">Membrane</keyword>
<feature type="transmembrane region" description="Helical" evidence="6">
    <location>
        <begin position="46"/>
        <end position="68"/>
    </location>
</feature>
<gene>
    <name evidence="7" type="ORF">CEO22_538</name>
</gene>
<accession>A0A554JA80</accession>
<evidence type="ECO:0000256" key="2">
    <source>
        <dbReference type="ARBA" id="ARBA00022475"/>
    </source>
</evidence>
<dbReference type="Proteomes" id="UP000316253">
    <property type="component" value="Unassembled WGS sequence"/>
</dbReference>
<evidence type="ECO:0000313" key="7">
    <source>
        <dbReference type="EMBL" id="TSC65263.1"/>
    </source>
</evidence>
<dbReference type="GO" id="GO:0005886">
    <property type="term" value="C:plasma membrane"/>
    <property type="evidence" value="ECO:0007669"/>
    <property type="project" value="UniProtKB-SubCell"/>
</dbReference>
<dbReference type="InterPro" id="IPR050833">
    <property type="entry name" value="Poly_Biosynth_Transport"/>
</dbReference>
<reference evidence="7 8" key="1">
    <citation type="submission" date="2017-08" db="EMBL/GenBank/DDBJ databases">
        <title>Mechanisms for carbon and nitrogen cycling indicate functional differentiation within the Candidate Phyla Radiation.</title>
        <authorList>
            <person name="Danczak R.E."/>
            <person name="Johnston M.D."/>
            <person name="Kenah C."/>
            <person name="Slattery M."/>
            <person name="Wrighton K.C."/>
            <person name="Wilkins M.J."/>
        </authorList>
    </citation>
    <scope>NUCLEOTIDE SEQUENCE [LARGE SCALE GENOMIC DNA]</scope>
    <source>
        <strain evidence="7">Gr01-1014_85</strain>
    </source>
</reference>
<dbReference type="InterPro" id="IPR002797">
    <property type="entry name" value="Polysacc_synth"/>
</dbReference>
<feature type="transmembrane region" description="Helical" evidence="6">
    <location>
        <begin position="120"/>
        <end position="140"/>
    </location>
</feature>